<gene>
    <name evidence="7" type="ORF">K8V65_00415</name>
</gene>
<comment type="caution">
    <text evidence="7">The sequence shown here is derived from an EMBL/GenBank/DDBJ whole genome shotgun (WGS) entry which is preliminary data.</text>
</comment>
<evidence type="ECO:0000256" key="2">
    <source>
        <dbReference type="ARBA" id="ARBA00022578"/>
    </source>
</evidence>
<proteinExistence type="inferred from homology"/>
<evidence type="ECO:0000313" key="7">
    <source>
        <dbReference type="EMBL" id="HJF84116.1"/>
    </source>
</evidence>
<evidence type="ECO:0000256" key="1">
    <source>
        <dbReference type="ARBA" id="ARBA00008761"/>
    </source>
</evidence>
<reference evidence="7" key="2">
    <citation type="submission" date="2021-09" db="EMBL/GenBank/DDBJ databases">
        <authorList>
            <person name="Gilroy R."/>
        </authorList>
    </citation>
    <scope>NUCLEOTIDE SEQUENCE</scope>
    <source>
        <strain evidence="7">7318</strain>
    </source>
</reference>
<sequence length="422" mass="49716">MKPNQMFLTQSNFLRHLTKSEYKMLREMCRYSNNLYNCAVYEVRQHFFKTNEYIPYKKYYHICKLNENYKLIQAGVAQQTLKVVERSFKSFFALLKLKREGKYNEKVRLPKYRKKGDMFNLVLSTNAITIHNGILTIPMSRAFSKQHKKAKIRIAVPERLKDKEFREIRIIPLYKGKHFKIQYSYKAEPEPKHLNKKNSISIDIGVDNLASCITNTGTSFIMDGRKIKSINRYWNKRKAKLQSIAARQGFHITEQIYNLTGKRNNRIDDYMKKTARYIINHCIANDIGTVVCGYNKDFKRNINLGAQNNQQFTQISFNKLFSTIKNLCERYGMTYIEQEESYTSKASFLDFDEIPVFDKNKKIDYQFSGKRIHRGLYRTKNGTLVNADINGACNILRKSKQNFKYEELCRGLLASPLRIKIN</sequence>
<dbReference type="EMBL" id="DYVR01000011">
    <property type="protein sequence ID" value="HJF84116.1"/>
    <property type="molecule type" value="Genomic_DNA"/>
</dbReference>
<dbReference type="Proteomes" id="UP000780768">
    <property type="component" value="Unassembled WGS sequence"/>
</dbReference>
<dbReference type="AlphaFoldDB" id="A0A921HNS8"/>
<evidence type="ECO:0000313" key="8">
    <source>
        <dbReference type="Proteomes" id="UP000780768"/>
    </source>
</evidence>
<dbReference type="GO" id="GO:0032196">
    <property type="term" value="P:transposition"/>
    <property type="evidence" value="ECO:0007669"/>
    <property type="project" value="UniProtKB-KW"/>
</dbReference>
<name>A0A921HNS8_9FIRM</name>
<evidence type="ECO:0000259" key="5">
    <source>
        <dbReference type="Pfam" id="PF01385"/>
    </source>
</evidence>
<feature type="domain" description="Probable transposase IS891/IS1136/IS1341" evidence="5">
    <location>
        <begin position="182"/>
        <end position="297"/>
    </location>
</feature>
<evidence type="ECO:0000256" key="4">
    <source>
        <dbReference type="ARBA" id="ARBA00023172"/>
    </source>
</evidence>
<dbReference type="NCBIfam" id="TIGR01766">
    <property type="entry name" value="IS200/IS605 family accessory protein TnpB-like domain"/>
    <property type="match status" value="1"/>
</dbReference>
<keyword evidence="3" id="KW-0238">DNA-binding</keyword>
<keyword evidence="2" id="KW-0815">Transposition</keyword>
<dbReference type="GO" id="GO:0006310">
    <property type="term" value="P:DNA recombination"/>
    <property type="evidence" value="ECO:0007669"/>
    <property type="project" value="UniProtKB-KW"/>
</dbReference>
<feature type="domain" description="Cas12f1-like TNB" evidence="6">
    <location>
        <begin position="317"/>
        <end position="395"/>
    </location>
</feature>
<reference evidence="7" key="1">
    <citation type="journal article" date="2021" name="PeerJ">
        <title>Extensive microbial diversity within the chicken gut microbiome revealed by metagenomics and culture.</title>
        <authorList>
            <person name="Gilroy R."/>
            <person name="Ravi A."/>
            <person name="Getino M."/>
            <person name="Pursley I."/>
            <person name="Horton D.L."/>
            <person name="Alikhan N.F."/>
            <person name="Baker D."/>
            <person name="Gharbi K."/>
            <person name="Hall N."/>
            <person name="Watson M."/>
            <person name="Adriaenssens E.M."/>
            <person name="Foster-Nyarko E."/>
            <person name="Jarju S."/>
            <person name="Secka A."/>
            <person name="Antonio M."/>
            <person name="Oren A."/>
            <person name="Chaudhuri R.R."/>
            <person name="La Ragione R."/>
            <person name="Hildebrand F."/>
            <person name="Pallen M.J."/>
        </authorList>
    </citation>
    <scope>NUCLEOTIDE SEQUENCE</scope>
    <source>
        <strain evidence="7">7318</strain>
    </source>
</reference>
<accession>A0A921HNS8</accession>
<dbReference type="Pfam" id="PF01385">
    <property type="entry name" value="OrfB_IS605"/>
    <property type="match status" value="1"/>
</dbReference>
<dbReference type="InterPro" id="IPR010095">
    <property type="entry name" value="Cas12f1-like_TNB"/>
</dbReference>
<keyword evidence="4" id="KW-0233">DNA recombination</keyword>
<organism evidence="7 8">
    <name type="scientific">Megamonas hypermegale</name>
    <dbReference type="NCBI Taxonomy" id="158847"/>
    <lineage>
        <taxon>Bacteria</taxon>
        <taxon>Bacillati</taxon>
        <taxon>Bacillota</taxon>
        <taxon>Negativicutes</taxon>
        <taxon>Selenomonadales</taxon>
        <taxon>Selenomonadaceae</taxon>
        <taxon>Megamonas</taxon>
    </lineage>
</organism>
<comment type="similarity">
    <text evidence="1">In the C-terminal section; belongs to the transposase 35 family.</text>
</comment>
<dbReference type="GO" id="GO:0003677">
    <property type="term" value="F:DNA binding"/>
    <property type="evidence" value="ECO:0007669"/>
    <property type="project" value="UniProtKB-KW"/>
</dbReference>
<evidence type="ECO:0000259" key="6">
    <source>
        <dbReference type="Pfam" id="PF07282"/>
    </source>
</evidence>
<dbReference type="NCBIfam" id="NF040570">
    <property type="entry name" value="guided_TnpB"/>
    <property type="match status" value="1"/>
</dbReference>
<dbReference type="Pfam" id="PF07282">
    <property type="entry name" value="Cas12f1-like_TNB"/>
    <property type="match status" value="1"/>
</dbReference>
<protein>
    <submittedName>
        <fullName evidence="7">Transposase</fullName>
    </submittedName>
</protein>
<evidence type="ECO:0000256" key="3">
    <source>
        <dbReference type="ARBA" id="ARBA00023125"/>
    </source>
</evidence>
<dbReference type="InterPro" id="IPR001959">
    <property type="entry name" value="Transposase"/>
</dbReference>